<feature type="non-terminal residue" evidence="2">
    <location>
        <position position="163"/>
    </location>
</feature>
<keyword evidence="1" id="KW-0472">Membrane</keyword>
<feature type="transmembrane region" description="Helical" evidence="1">
    <location>
        <begin position="76"/>
        <end position="96"/>
    </location>
</feature>
<keyword evidence="1" id="KW-0812">Transmembrane</keyword>
<organism evidence="2 3">
    <name type="scientific">Triparma retinervis</name>
    <dbReference type="NCBI Taxonomy" id="2557542"/>
    <lineage>
        <taxon>Eukaryota</taxon>
        <taxon>Sar</taxon>
        <taxon>Stramenopiles</taxon>
        <taxon>Ochrophyta</taxon>
        <taxon>Bolidophyceae</taxon>
        <taxon>Parmales</taxon>
        <taxon>Triparmaceae</taxon>
        <taxon>Triparma</taxon>
    </lineage>
</organism>
<name>A0A9W6ZG06_9STRA</name>
<keyword evidence="1" id="KW-1133">Transmembrane helix</keyword>
<comment type="caution">
    <text evidence="2">The sequence shown here is derived from an EMBL/GenBank/DDBJ whole genome shotgun (WGS) entry which is preliminary data.</text>
</comment>
<keyword evidence="3" id="KW-1185">Reference proteome</keyword>
<reference evidence="2" key="1">
    <citation type="submission" date="2022-07" db="EMBL/GenBank/DDBJ databases">
        <title>Genome analysis of Parmales, a sister group of diatoms, reveals the evolutionary specialization of diatoms from phago-mixotrophs to photoautotrophs.</title>
        <authorList>
            <person name="Ban H."/>
            <person name="Sato S."/>
            <person name="Yoshikawa S."/>
            <person name="Kazumasa Y."/>
            <person name="Nakamura Y."/>
            <person name="Ichinomiya M."/>
            <person name="Saitoh K."/>
            <person name="Sato N."/>
            <person name="Blanc-Mathieu R."/>
            <person name="Endo H."/>
            <person name="Kuwata A."/>
            <person name="Ogata H."/>
        </authorList>
    </citation>
    <scope>NUCLEOTIDE SEQUENCE</scope>
</reference>
<proteinExistence type="predicted"/>
<evidence type="ECO:0000313" key="3">
    <source>
        <dbReference type="Proteomes" id="UP001165082"/>
    </source>
</evidence>
<dbReference type="AlphaFoldDB" id="A0A9W6ZG06"/>
<dbReference type="OrthoDB" id="10484030at2759"/>
<dbReference type="Proteomes" id="UP001165082">
    <property type="component" value="Unassembled WGS sequence"/>
</dbReference>
<feature type="transmembrane region" description="Helical" evidence="1">
    <location>
        <begin position="102"/>
        <end position="126"/>
    </location>
</feature>
<accession>A0A9W6ZG06</accession>
<sequence length="163" mass="18511">MDMIYCYNVVVLADGLRDTTNQRRYAKWLESSLKNRSEVDTFTIRLDSSNNVDAFANLYRFASALHVDLVEFHIGAFEIATLIAIFATTLVFAMAILDFPFSVAMCLLFGYGAVTTVIITHVFYSIAKTHSILVKRVVRGLHTQRRKNNVEIDYLETLAKDCD</sequence>
<dbReference type="EMBL" id="BRXZ01004683">
    <property type="protein sequence ID" value="GMH53697.1"/>
    <property type="molecule type" value="Genomic_DNA"/>
</dbReference>
<gene>
    <name evidence="2" type="ORF">TrRE_jg10589</name>
</gene>
<protein>
    <submittedName>
        <fullName evidence="2">Uncharacterized protein</fullName>
    </submittedName>
</protein>
<evidence type="ECO:0000256" key="1">
    <source>
        <dbReference type="SAM" id="Phobius"/>
    </source>
</evidence>
<evidence type="ECO:0000313" key="2">
    <source>
        <dbReference type="EMBL" id="GMH53697.1"/>
    </source>
</evidence>